<proteinExistence type="inferred from homology"/>
<dbReference type="PANTHER" id="PTHR31937">
    <property type="entry name" value="TRANSMEMBRANE PROTEIN 163"/>
    <property type="match status" value="1"/>
</dbReference>
<evidence type="ECO:0000256" key="3">
    <source>
        <dbReference type="ARBA" id="ARBA00008731"/>
    </source>
</evidence>
<feature type="transmembrane region" description="Helical" evidence="11">
    <location>
        <begin position="177"/>
        <end position="201"/>
    </location>
</feature>
<feature type="transmembrane region" description="Helical" evidence="11">
    <location>
        <begin position="28"/>
        <end position="51"/>
    </location>
</feature>
<feature type="transmembrane region" description="Helical" evidence="11">
    <location>
        <begin position="207"/>
        <end position="226"/>
    </location>
</feature>
<evidence type="ECO:0000313" key="12">
    <source>
        <dbReference type="EMBL" id="KAF0551157.1"/>
    </source>
</evidence>
<evidence type="ECO:0000256" key="4">
    <source>
        <dbReference type="ARBA" id="ARBA00022692"/>
    </source>
</evidence>
<evidence type="ECO:0000313" key="13">
    <source>
        <dbReference type="Proteomes" id="UP000439903"/>
    </source>
</evidence>
<dbReference type="SUPFAM" id="SSF161111">
    <property type="entry name" value="Cation efflux protein transmembrane domain-like"/>
    <property type="match status" value="1"/>
</dbReference>
<evidence type="ECO:0000256" key="6">
    <source>
        <dbReference type="ARBA" id="ARBA00022833"/>
    </source>
</evidence>
<comment type="caution">
    <text evidence="12">The sequence shown here is derived from an EMBL/GenBank/DDBJ whole genome shotgun (WGS) entry which is preliminary data.</text>
</comment>
<evidence type="ECO:0000256" key="1">
    <source>
        <dbReference type="ARBA" id="ARBA00004146"/>
    </source>
</evidence>
<reference evidence="12 13" key="1">
    <citation type="journal article" date="2019" name="Environ. Microbiol.">
        <title>At the nexus of three kingdoms: the genome of the mycorrhizal fungus Gigaspora margarita provides insights into plant, endobacterial and fungal interactions.</title>
        <authorList>
            <person name="Venice F."/>
            <person name="Ghignone S."/>
            <person name="Salvioli di Fossalunga A."/>
            <person name="Amselem J."/>
            <person name="Novero M."/>
            <person name="Xianan X."/>
            <person name="Sedzielewska Toro K."/>
            <person name="Morin E."/>
            <person name="Lipzen A."/>
            <person name="Grigoriev I.V."/>
            <person name="Henrissat B."/>
            <person name="Martin F.M."/>
            <person name="Bonfante P."/>
        </authorList>
    </citation>
    <scope>NUCLEOTIDE SEQUENCE [LARGE SCALE GENOMIC DNA]</scope>
    <source>
        <strain evidence="12 13">BEG34</strain>
    </source>
</reference>
<dbReference type="EMBL" id="WTPW01000078">
    <property type="protein sequence ID" value="KAF0551157.1"/>
    <property type="molecule type" value="Genomic_DNA"/>
</dbReference>
<comment type="subcellular location">
    <subcellularLocation>
        <location evidence="2">Cytoplasmic vesicle</location>
        <location evidence="2">Secretory vesicle</location>
        <location evidence="2">Synaptic vesicle membrane</location>
        <topology evidence="2">Multi-pass membrane protein</topology>
    </subcellularLocation>
    <subcellularLocation>
        <location evidence="1">Early endosome membrane</location>
    </subcellularLocation>
</comment>
<dbReference type="AlphaFoldDB" id="A0A8H4B0R4"/>
<organism evidence="12 13">
    <name type="scientific">Gigaspora margarita</name>
    <dbReference type="NCBI Taxonomy" id="4874"/>
    <lineage>
        <taxon>Eukaryota</taxon>
        <taxon>Fungi</taxon>
        <taxon>Fungi incertae sedis</taxon>
        <taxon>Mucoromycota</taxon>
        <taxon>Glomeromycotina</taxon>
        <taxon>Glomeromycetes</taxon>
        <taxon>Diversisporales</taxon>
        <taxon>Gigasporaceae</taxon>
        <taxon>Gigaspora</taxon>
    </lineage>
</organism>
<comment type="similarity">
    <text evidence="3">Belongs to the TMEM163 family.</text>
</comment>
<keyword evidence="5" id="KW-0967">Endosome</keyword>
<keyword evidence="10" id="KW-0968">Cytoplasmic vesicle</keyword>
<keyword evidence="6" id="KW-0862">Zinc</keyword>
<evidence type="ECO:0000256" key="7">
    <source>
        <dbReference type="ARBA" id="ARBA00022989"/>
    </source>
</evidence>
<protein>
    <submittedName>
        <fullName evidence="12">Heavy metal transporter</fullName>
    </submittedName>
</protein>
<dbReference type="InterPro" id="IPR026765">
    <property type="entry name" value="Tmem163"/>
</dbReference>
<feature type="transmembrane region" description="Helical" evidence="11">
    <location>
        <begin position="57"/>
        <end position="77"/>
    </location>
</feature>
<sequence>MMRIYLKQIVLTAMSFQQFENFSKSNELVIILLSFTIIWNICEGIISIDYGIQCKSIGLFFLGINFSICVIPPSLALQEFIKKINCNEEKTNSDIQDMMQKNKRKIGVMMTILFILLAMITFTCAIIALVLKQNPITSLPGLIITSVSLVITMLLWLSKYNLAKKINCSIASSEARYSLVCLEITAIVFLNSLLCLILPSIWWLDSAATLIQGILLFIEGFVIIYARCKSNGNKYKITITIEETVSSAKEQKLSFRKSFSSFRSFGSGKRQSSKLSAQSSKLSGKISGGQIKESEVLDFLDITIDEKSLDIEILK</sequence>
<keyword evidence="7 11" id="KW-1133">Transmembrane helix</keyword>
<evidence type="ECO:0000256" key="10">
    <source>
        <dbReference type="ARBA" id="ARBA00023329"/>
    </source>
</evidence>
<dbReference type="PANTHER" id="PTHR31937:SF2">
    <property type="entry name" value="TRANSMEMBRANE PROTEIN 163"/>
    <property type="match status" value="1"/>
</dbReference>
<dbReference type="Gene3D" id="1.20.1510.10">
    <property type="entry name" value="Cation efflux protein transmembrane domain"/>
    <property type="match status" value="1"/>
</dbReference>
<keyword evidence="13" id="KW-1185">Reference proteome</keyword>
<evidence type="ECO:0000256" key="5">
    <source>
        <dbReference type="ARBA" id="ARBA00022753"/>
    </source>
</evidence>
<keyword evidence="8" id="KW-0770">Synapse</keyword>
<evidence type="ECO:0000256" key="11">
    <source>
        <dbReference type="SAM" id="Phobius"/>
    </source>
</evidence>
<evidence type="ECO:0000256" key="9">
    <source>
        <dbReference type="ARBA" id="ARBA00023136"/>
    </source>
</evidence>
<evidence type="ECO:0000256" key="2">
    <source>
        <dbReference type="ARBA" id="ARBA00004644"/>
    </source>
</evidence>
<accession>A0A8H4B0R4</accession>
<dbReference type="InterPro" id="IPR027469">
    <property type="entry name" value="Cation_efflux_TMD_sf"/>
</dbReference>
<feature type="transmembrane region" description="Helical" evidence="11">
    <location>
        <begin position="137"/>
        <end position="157"/>
    </location>
</feature>
<keyword evidence="4 11" id="KW-0812">Transmembrane</keyword>
<dbReference type="GO" id="GO:0031901">
    <property type="term" value="C:early endosome membrane"/>
    <property type="evidence" value="ECO:0007669"/>
    <property type="project" value="UniProtKB-SubCell"/>
</dbReference>
<keyword evidence="9 11" id="KW-0472">Membrane</keyword>
<dbReference type="OrthoDB" id="2382888at2759"/>
<dbReference type="Proteomes" id="UP000439903">
    <property type="component" value="Unassembled WGS sequence"/>
</dbReference>
<evidence type="ECO:0000256" key="8">
    <source>
        <dbReference type="ARBA" id="ARBA00023018"/>
    </source>
</evidence>
<name>A0A8H4B0R4_GIGMA</name>
<gene>
    <name evidence="12" type="ORF">F8M41_023574</name>
</gene>
<feature type="transmembrane region" description="Helical" evidence="11">
    <location>
        <begin position="106"/>
        <end position="131"/>
    </location>
</feature>